<evidence type="ECO:0000256" key="4">
    <source>
        <dbReference type="ARBA" id="ARBA00022942"/>
    </source>
</evidence>
<gene>
    <name evidence="8" type="ORF">g.24400</name>
</gene>
<dbReference type="FunFam" id="3.40.50.410:FF:000005">
    <property type="entry name" value="26S proteasome non-ATPase regulatory subunit 4"/>
    <property type="match status" value="1"/>
</dbReference>
<dbReference type="EMBL" id="GECZ01012473">
    <property type="protein sequence ID" value="JAS57296.1"/>
    <property type="molecule type" value="Transcribed_RNA"/>
</dbReference>
<dbReference type="PANTHER" id="PTHR10223">
    <property type="entry name" value="26S PROTEASOME NON-ATPASE REGULATORY SUBUNIT 4"/>
    <property type="match status" value="1"/>
</dbReference>
<feature type="compositionally biased region" description="Basic and acidic residues" evidence="6">
    <location>
        <begin position="322"/>
        <end position="335"/>
    </location>
</feature>
<dbReference type="GO" id="GO:0043161">
    <property type="term" value="P:proteasome-mediated ubiquitin-dependent protein catabolic process"/>
    <property type="evidence" value="ECO:0007669"/>
    <property type="project" value="TreeGrafter"/>
</dbReference>
<dbReference type="SUPFAM" id="SSF53300">
    <property type="entry name" value="vWA-like"/>
    <property type="match status" value="1"/>
</dbReference>
<dbReference type="InterPro" id="IPR002035">
    <property type="entry name" value="VWF_A"/>
</dbReference>
<evidence type="ECO:0000313" key="8">
    <source>
        <dbReference type="EMBL" id="JAS57296.1"/>
    </source>
</evidence>
<dbReference type="Pfam" id="PF02809">
    <property type="entry name" value="UIM"/>
    <property type="match status" value="3"/>
</dbReference>
<keyword evidence="4" id="KW-0647">Proteasome</keyword>
<dbReference type="Gene3D" id="3.40.50.410">
    <property type="entry name" value="von Willebrand factor, type A domain"/>
    <property type="match status" value="1"/>
</dbReference>
<dbReference type="Gene3D" id="6.10.250.120">
    <property type="match status" value="1"/>
</dbReference>
<feature type="region of interest" description="Disordered" evidence="6">
    <location>
        <begin position="267"/>
        <end position="341"/>
    </location>
</feature>
<sequence length="341" mass="37954">EEAVRIVSTSKLSFNPENNVGLLTLANATVLSTCITDVEKLMKKLRHLEPEGTINVVTGIRIAQLALKHRQGRNHRVRIVVFIGSPLKTEKQELEKLAKRLKKEKVNVDVVNFGEEIINTELLTLFVETLNGKDGNGSHLVTVPSGNNLTQAIISSPIISDDGVIRMAGLGGAYFGAGIDSYEDPELELALRISLEEQRQKEEQAARRAEAENKGPTRLETIQEGDDEEASLHRALAMSMEQETPDFSHMTEEEQVAFAMQLSLREQQGMSAENEKQRSTETPMELEESDEAINDPEFLQNVLENLPGVDPQSEEMQQTLDDLNKAKQSTKKDNTPKNGRK</sequence>
<dbReference type="CDD" id="cd22297">
    <property type="entry name" value="PSMD4_RAZUL"/>
    <property type="match status" value="1"/>
</dbReference>
<dbReference type="GO" id="GO:0008540">
    <property type="term" value="C:proteasome regulatory particle, base subcomplex"/>
    <property type="evidence" value="ECO:0007669"/>
    <property type="project" value="TreeGrafter"/>
</dbReference>
<dbReference type="InterPro" id="IPR027040">
    <property type="entry name" value="PSMD4"/>
</dbReference>
<dbReference type="PROSITE" id="PS50330">
    <property type="entry name" value="UIM"/>
    <property type="match status" value="1"/>
</dbReference>
<dbReference type="AlphaFoldDB" id="A0A1B6G4D6"/>
<evidence type="ECO:0000256" key="1">
    <source>
        <dbReference type="ARBA" id="ARBA00005574"/>
    </source>
</evidence>
<name>A0A1B6G4D6_9HEMI</name>
<feature type="non-terminal residue" evidence="8">
    <location>
        <position position="1"/>
    </location>
</feature>
<feature type="domain" description="VWFA" evidence="7">
    <location>
        <begin position="1"/>
        <end position="158"/>
    </location>
</feature>
<dbReference type="InterPro" id="IPR003903">
    <property type="entry name" value="UIM_dom"/>
</dbReference>
<evidence type="ECO:0000256" key="5">
    <source>
        <dbReference type="ARBA" id="ARBA00044341"/>
    </source>
</evidence>
<accession>A0A1B6G4D6</accession>
<comment type="similarity">
    <text evidence="1">Belongs to the proteasome subunit S5A family.</text>
</comment>
<dbReference type="Pfam" id="PF13519">
    <property type="entry name" value="VWA_2"/>
    <property type="match status" value="1"/>
</dbReference>
<reference evidence="8" key="1">
    <citation type="submission" date="2015-11" db="EMBL/GenBank/DDBJ databases">
        <title>De novo transcriptome assembly of four potential Pierce s Disease insect vectors from Arizona vineyards.</title>
        <authorList>
            <person name="Tassone E.E."/>
        </authorList>
    </citation>
    <scope>NUCLEOTIDE SEQUENCE</scope>
</reference>
<organism evidence="8">
    <name type="scientific">Cuerna arida</name>
    <dbReference type="NCBI Taxonomy" id="1464854"/>
    <lineage>
        <taxon>Eukaryota</taxon>
        <taxon>Metazoa</taxon>
        <taxon>Ecdysozoa</taxon>
        <taxon>Arthropoda</taxon>
        <taxon>Hexapoda</taxon>
        <taxon>Insecta</taxon>
        <taxon>Pterygota</taxon>
        <taxon>Neoptera</taxon>
        <taxon>Paraneoptera</taxon>
        <taxon>Hemiptera</taxon>
        <taxon>Auchenorrhyncha</taxon>
        <taxon>Membracoidea</taxon>
        <taxon>Cicadellidae</taxon>
        <taxon>Cicadellinae</taxon>
        <taxon>Proconiini</taxon>
        <taxon>Cuerna</taxon>
    </lineage>
</organism>
<dbReference type="PANTHER" id="PTHR10223:SF0">
    <property type="entry name" value="26S PROTEASOME NON-ATPASE REGULATORY SUBUNIT 4"/>
    <property type="match status" value="1"/>
</dbReference>
<dbReference type="InterPro" id="IPR036465">
    <property type="entry name" value="vWFA_dom_sf"/>
</dbReference>
<dbReference type="SMART" id="SM00726">
    <property type="entry name" value="UIM"/>
    <property type="match status" value="3"/>
</dbReference>
<dbReference type="InterPro" id="IPR049590">
    <property type="entry name" value="PSMD4_RAZUL-like"/>
</dbReference>
<feature type="compositionally biased region" description="Acidic residues" evidence="6">
    <location>
        <begin position="284"/>
        <end position="294"/>
    </location>
</feature>
<evidence type="ECO:0000256" key="2">
    <source>
        <dbReference type="ARBA" id="ARBA00014934"/>
    </source>
</evidence>
<protein>
    <recommendedName>
        <fullName evidence="2">26S proteasome non-ATPase regulatory subunit 4</fullName>
    </recommendedName>
    <alternativeName>
        <fullName evidence="5">26S proteasome regulatory subunit RPN10</fullName>
    </alternativeName>
</protein>
<dbReference type="GO" id="GO:0031593">
    <property type="term" value="F:polyubiquitin modification-dependent protein binding"/>
    <property type="evidence" value="ECO:0007669"/>
    <property type="project" value="TreeGrafter"/>
</dbReference>
<dbReference type="PROSITE" id="PS50234">
    <property type="entry name" value="VWFA"/>
    <property type="match status" value="1"/>
</dbReference>
<evidence type="ECO:0000256" key="3">
    <source>
        <dbReference type="ARBA" id="ARBA00022737"/>
    </source>
</evidence>
<dbReference type="GO" id="GO:0005829">
    <property type="term" value="C:cytosol"/>
    <property type="evidence" value="ECO:0007669"/>
    <property type="project" value="TreeGrafter"/>
</dbReference>
<keyword evidence="3" id="KW-0677">Repeat</keyword>
<evidence type="ECO:0000259" key="7">
    <source>
        <dbReference type="PROSITE" id="PS50234"/>
    </source>
</evidence>
<evidence type="ECO:0000256" key="6">
    <source>
        <dbReference type="SAM" id="MobiDB-lite"/>
    </source>
</evidence>
<dbReference type="GO" id="GO:0005634">
    <property type="term" value="C:nucleus"/>
    <property type="evidence" value="ECO:0007669"/>
    <property type="project" value="TreeGrafter"/>
</dbReference>
<proteinExistence type="inferred from homology"/>
<dbReference type="Gene3D" id="1.10.287.3990">
    <property type="match status" value="1"/>
</dbReference>